<organism evidence="1 2">
    <name type="scientific">Candidatus Nitrosocosmicus arcticus</name>
    <dbReference type="NCBI Taxonomy" id="2035267"/>
    <lineage>
        <taxon>Archaea</taxon>
        <taxon>Nitrososphaerota</taxon>
        <taxon>Nitrososphaeria</taxon>
        <taxon>Nitrososphaerales</taxon>
        <taxon>Nitrososphaeraceae</taxon>
        <taxon>Candidatus Nitrosocosmicus</taxon>
    </lineage>
</organism>
<reference evidence="1 2" key="1">
    <citation type="journal article" date="2019" name="Front. Microbiol.">
        <title>Ammonia Oxidation by the Arctic Terrestrial Thaumarchaeote Candidatus Nitrosocosmicus arcticus Is Stimulated by Increasing Temperatures.</title>
        <authorList>
            <person name="Alves R.J.E."/>
            <person name="Kerou M."/>
            <person name="Zappe A."/>
            <person name="Bittner R."/>
            <person name="Abby S.S."/>
            <person name="Schmidt H.A."/>
            <person name="Pfeifer K."/>
            <person name="Schleper C."/>
        </authorList>
    </citation>
    <scope>NUCLEOTIDE SEQUENCE [LARGE SCALE GENOMIC DNA]</scope>
    <source>
        <strain evidence="1 2">Kfb</strain>
    </source>
</reference>
<sequence>MTFYDLLIIGGGPAGLVAAVYGASEGVHTILVEVQHLEGKLLQVLI</sequence>
<dbReference type="Pfam" id="PF12831">
    <property type="entry name" value="FAD_oxidored"/>
    <property type="match status" value="1"/>
</dbReference>
<evidence type="ECO:0000313" key="2">
    <source>
        <dbReference type="Proteomes" id="UP000315289"/>
    </source>
</evidence>
<dbReference type="RefSeq" id="WP_222424741.1">
    <property type="nucleotide sequence ID" value="NZ_ML675578.1"/>
</dbReference>
<dbReference type="InterPro" id="IPR036188">
    <property type="entry name" value="FAD/NAD-bd_sf"/>
</dbReference>
<protein>
    <submittedName>
        <fullName evidence="1">Uncharacterized protein</fullName>
    </submittedName>
</protein>
<comment type="caution">
    <text evidence="1">The sequence shown here is derived from an EMBL/GenBank/DDBJ whole genome shotgun (WGS) entry which is preliminary data.</text>
</comment>
<dbReference type="Gene3D" id="3.50.50.60">
    <property type="entry name" value="FAD/NAD(P)-binding domain"/>
    <property type="match status" value="1"/>
</dbReference>
<proteinExistence type="predicted"/>
<accession>A0A557SZA5</accession>
<dbReference type="SUPFAM" id="SSF51905">
    <property type="entry name" value="FAD/NAD(P)-binding domain"/>
    <property type="match status" value="1"/>
</dbReference>
<keyword evidence="2" id="KW-1185">Reference proteome</keyword>
<gene>
    <name evidence="1" type="ORF">NARC_10339</name>
</gene>
<dbReference type="AlphaFoldDB" id="A0A557SZA5"/>
<name>A0A557SZA5_9ARCH</name>
<dbReference type="Proteomes" id="UP000315289">
    <property type="component" value="Unassembled WGS sequence"/>
</dbReference>
<evidence type="ECO:0000313" key="1">
    <source>
        <dbReference type="EMBL" id="TVP41933.1"/>
    </source>
</evidence>
<dbReference type="EMBL" id="VOAH01000001">
    <property type="protein sequence ID" value="TVP41933.1"/>
    <property type="molecule type" value="Genomic_DNA"/>
</dbReference>